<evidence type="ECO:0000313" key="1">
    <source>
        <dbReference type="EMBL" id="RBP00385.1"/>
    </source>
</evidence>
<accession>A0A366EG06</accession>
<name>A0A366EG06_9BACI</name>
<dbReference type="PANTHER" id="PTHR34352">
    <property type="entry name" value="PROTEIN YHFA"/>
    <property type="match status" value="1"/>
</dbReference>
<dbReference type="PANTHER" id="PTHR34352:SF1">
    <property type="entry name" value="PROTEIN YHFA"/>
    <property type="match status" value="1"/>
</dbReference>
<gene>
    <name evidence="1" type="ORF">DES48_102146</name>
</gene>
<dbReference type="AlphaFoldDB" id="A0A366EG06"/>
<sequence>MVTLKKTTDQPHEITNKKGVTTVAAASESEVDGYSPIDYLTSAVSICMGLTLDALINRDGLPIKSYEISVDATKAEGRPSRLEKLDVEITFDRKLEKDVQEKLIKSAKRGCTIGNTIEHGAAVNVTVKE</sequence>
<dbReference type="InterPro" id="IPR036102">
    <property type="entry name" value="OsmC/Ohrsf"/>
</dbReference>
<dbReference type="SUPFAM" id="SSF82784">
    <property type="entry name" value="OsmC-like"/>
    <property type="match status" value="1"/>
</dbReference>
<dbReference type="OrthoDB" id="2969186at2"/>
<dbReference type="Pfam" id="PF02566">
    <property type="entry name" value="OsmC"/>
    <property type="match status" value="1"/>
</dbReference>
<dbReference type="Proteomes" id="UP000252254">
    <property type="component" value="Unassembled WGS sequence"/>
</dbReference>
<organism evidence="1 2">
    <name type="scientific">Paraliobacillus ryukyuensis</name>
    <dbReference type="NCBI Taxonomy" id="200904"/>
    <lineage>
        <taxon>Bacteria</taxon>
        <taxon>Bacillati</taxon>
        <taxon>Bacillota</taxon>
        <taxon>Bacilli</taxon>
        <taxon>Bacillales</taxon>
        <taxon>Bacillaceae</taxon>
        <taxon>Paraliobacillus</taxon>
    </lineage>
</organism>
<dbReference type="Gene3D" id="3.30.300.20">
    <property type="match status" value="1"/>
</dbReference>
<dbReference type="EMBL" id="QNRI01000002">
    <property type="protein sequence ID" value="RBP00385.1"/>
    <property type="molecule type" value="Genomic_DNA"/>
</dbReference>
<reference evidence="1 2" key="1">
    <citation type="submission" date="2018-06" db="EMBL/GenBank/DDBJ databases">
        <title>Genomic Encyclopedia of Type Strains, Phase IV (KMG-IV): sequencing the most valuable type-strain genomes for metagenomic binning, comparative biology and taxonomic classification.</title>
        <authorList>
            <person name="Goeker M."/>
        </authorList>
    </citation>
    <scope>NUCLEOTIDE SEQUENCE [LARGE SCALE GENOMIC DNA]</scope>
    <source>
        <strain evidence="1 2">DSM 15140</strain>
    </source>
</reference>
<dbReference type="InterPro" id="IPR015946">
    <property type="entry name" value="KH_dom-like_a/b"/>
</dbReference>
<protein>
    <submittedName>
        <fullName evidence="1">Putative OsmC-like protein</fullName>
    </submittedName>
</protein>
<dbReference type="RefSeq" id="WP_079710446.1">
    <property type="nucleotide sequence ID" value="NZ_BAABQN010000002.1"/>
</dbReference>
<comment type="caution">
    <text evidence="1">The sequence shown here is derived from an EMBL/GenBank/DDBJ whole genome shotgun (WGS) entry which is preliminary data.</text>
</comment>
<dbReference type="STRING" id="200904.GCA_900168775_00422"/>
<proteinExistence type="predicted"/>
<dbReference type="InterPro" id="IPR003718">
    <property type="entry name" value="OsmC/Ohr_fam"/>
</dbReference>
<evidence type="ECO:0000313" key="2">
    <source>
        <dbReference type="Proteomes" id="UP000252254"/>
    </source>
</evidence>
<keyword evidence="2" id="KW-1185">Reference proteome</keyword>